<evidence type="ECO:0000313" key="2">
    <source>
        <dbReference type="Proteomes" id="UP000191135"/>
    </source>
</evidence>
<reference evidence="1 2" key="1">
    <citation type="submission" date="2017-03" db="EMBL/GenBank/DDBJ databases">
        <title>Foreign affairs: Plasmid Transfer between Roseobacters and Rhizobia.</title>
        <authorList>
            <person name="Bartling P."/>
            <person name="Bunk B."/>
            <person name="Overmann J."/>
            <person name="Brinkmann H."/>
            <person name="Petersen J."/>
        </authorList>
    </citation>
    <scope>NUCLEOTIDE SEQUENCE [LARGE SCALE GENOMIC DNA]</scope>
    <source>
        <strain evidence="1 2">MACL11</strain>
    </source>
</reference>
<gene>
    <name evidence="1" type="ORF">Mame_02157</name>
</gene>
<dbReference type="SUPFAM" id="SSF53448">
    <property type="entry name" value="Nucleotide-diphospho-sugar transferases"/>
    <property type="match status" value="1"/>
</dbReference>
<sequence length="172" mass="19022">MLSVLIESRNQEAELAHTLSALVAGAVEGLVSDVIVLEHGAGEGVERVADAAGCRFMRSWDLPDVIRQSRGDWVLVLEPGARPLSGWVETVSEHIALENSPARFSRSKRHRRSLRQRLFSKRCPLEVGVLLPKSMALEKASAGGDSPFLLARRQMTRRLSCEIIPAWAMIRT</sequence>
<dbReference type="eggNOG" id="COG1216">
    <property type="taxonomic scope" value="Bacteria"/>
</dbReference>
<evidence type="ECO:0000313" key="1">
    <source>
        <dbReference type="EMBL" id="AQZ51494.1"/>
    </source>
</evidence>
<dbReference type="InterPro" id="IPR029044">
    <property type="entry name" value="Nucleotide-diphossugar_trans"/>
</dbReference>
<evidence type="ECO:0008006" key="3">
    <source>
        <dbReference type="Google" id="ProtNLM"/>
    </source>
</evidence>
<accession>A0A1U9Z1D0</accession>
<dbReference type="KEGG" id="mmed:Mame_02157"/>
<organism evidence="1 2">
    <name type="scientific">Martelella mediterranea DSM 17316</name>
    <dbReference type="NCBI Taxonomy" id="1122214"/>
    <lineage>
        <taxon>Bacteria</taxon>
        <taxon>Pseudomonadati</taxon>
        <taxon>Pseudomonadota</taxon>
        <taxon>Alphaproteobacteria</taxon>
        <taxon>Hyphomicrobiales</taxon>
        <taxon>Aurantimonadaceae</taxon>
        <taxon>Martelella</taxon>
    </lineage>
</organism>
<dbReference type="AlphaFoldDB" id="A0A1U9Z1D0"/>
<dbReference type="RefSeq" id="WP_018062637.1">
    <property type="nucleotide sequence ID" value="NZ_AQWH01000001.1"/>
</dbReference>
<dbReference type="OrthoDB" id="9811214at2"/>
<dbReference type="Proteomes" id="UP000191135">
    <property type="component" value="Chromosome"/>
</dbReference>
<name>A0A1U9Z1D0_9HYPH</name>
<dbReference type="STRING" id="1122214.Mame_02157"/>
<dbReference type="EMBL" id="CP020330">
    <property type="protein sequence ID" value="AQZ51494.1"/>
    <property type="molecule type" value="Genomic_DNA"/>
</dbReference>
<proteinExistence type="predicted"/>
<protein>
    <recommendedName>
        <fullName evidence="3">Glycosyl transferase</fullName>
    </recommendedName>
</protein>
<keyword evidence="2" id="KW-1185">Reference proteome</keyword>